<evidence type="ECO:0000256" key="1">
    <source>
        <dbReference type="ARBA" id="ARBA00010641"/>
    </source>
</evidence>
<protein>
    <submittedName>
        <fullName evidence="7">RNA polymerase sigma factor (Sigma-70 family)</fullName>
    </submittedName>
</protein>
<dbReference type="Gene3D" id="1.10.1740.10">
    <property type="match status" value="1"/>
</dbReference>
<evidence type="ECO:0000259" key="6">
    <source>
        <dbReference type="Pfam" id="PF04542"/>
    </source>
</evidence>
<dbReference type="SUPFAM" id="SSF88659">
    <property type="entry name" value="Sigma3 and sigma4 domains of RNA polymerase sigma factors"/>
    <property type="match status" value="1"/>
</dbReference>
<evidence type="ECO:0000256" key="2">
    <source>
        <dbReference type="ARBA" id="ARBA00023015"/>
    </source>
</evidence>
<dbReference type="PANTHER" id="PTHR43133">
    <property type="entry name" value="RNA POLYMERASE ECF-TYPE SIGMA FACTO"/>
    <property type="match status" value="1"/>
</dbReference>
<evidence type="ECO:0000313" key="8">
    <source>
        <dbReference type="Proteomes" id="UP000239210"/>
    </source>
</evidence>
<dbReference type="InterPro" id="IPR013324">
    <property type="entry name" value="RNA_pol_sigma_r3/r4-like"/>
</dbReference>
<keyword evidence="8" id="KW-1185">Reference proteome</keyword>
<evidence type="ECO:0000256" key="3">
    <source>
        <dbReference type="ARBA" id="ARBA00023082"/>
    </source>
</evidence>
<evidence type="ECO:0000256" key="4">
    <source>
        <dbReference type="ARBA" id="ARBA00023125"/>
    </source>
</evidence>
<dbReference type="PANTHER" id="PTHR43133:SF8">
    <property type="entry name" value="RNA POLYMERASE SIGMA FACTOR HI_1459-RELATED"/>
    <property type="match status" value="1"/>
</dbReference>
<dbReference type="InterPro" id="IPR014284">
    <property type="entry name" value="RNA_pol_sigma-70_dom"/>
</dbReference>
<evidence type="ECO:0000256" key="5">
    <source>
        <dbReference type="ARBA" id="ARBA00023163"/>
    </source>
</evidence>
<dbReference type="SUPFAM" id="SSF88946">
    <property type="entry name" value="Sigma2 domain of RNA polymerase sigma factors"/>
    <property type="match status" value="1"/>
</dbReference>
<proteinExistence type="inferred from homology"/>
<dbReference type="RefSeq" id="WP_106275635.1">
    <property type="nucleotide sequence ID" value="NZ_PVTG01000002.1"/>
</dbReference>
<keyword evidence="4" id="KW-0238">DNA-binding</keyword>
<dbReference type="InterPro" id="IPR013325">
    <property type="entry name" value="RNA_pol_sigma_r2"/>
</dbReference>
<comment type="caution">
    <text evidence="7">The sequence shown here is derived from an EMBL/GenBank/DDBJ whole genome shotgun (WGS) entry which is preliminary data.</text>
</comment>
<name>A0A2T0TZM6_9ACTN</name>
<dbReference type="Pfam" id="PF13412">
    <property type="entry name" value="HTH_24"/>
    <property type="match status" value="1"/>
</dbReference>
<dbReference type="GO" id="GO:0006352">
    <property type="term" value="P:DNA-templated transcription initiation"/>
    <property type="evidence" value="ECO:0007669"/>
    <property type="project" value="InterPro"/>
</dbReference>
<evidence type="ECO:0000313" key="7">
    <source>
        <dbReference type="EMBL" id="PRY51109.1"/>
    </source>
</evidence>
<dbReference type="InterPro" id="IPR036388">
    <property type="entry name" value="WH-like_DNA-bd_sf"/>
</dbReference>
<dbReference type="NCBIfam" id="TIGR02937">
    <property type="entry name" value="sigma70-ECF"/>
    <property type="match status" value="1"/>
</dbReference>
<comment type="similarity">
    <text evidence="1">Belongs to the sigma-70 factor family. ECF subfamily.</text>
</comment>
<dbReference type="GO" id="GO:0003677">
    <property type="term" value="F:DNA binding"/>
    <property type="evidence" value="ECO:0007669"/>
    <property type="project" value="UniProtKB-KW"/>
</dbReference>
<dbReference type="Proteomes" id="UP000239210">
    <property type="component" value="Unassembled WGS sequence"/>
</dbReference>
<feature type="domain" description="RNA polymerase sigma-70 region 2" evidence="6">
    <location>
        <begin position="38"/>
        <end position="104"/>
    </location>
</feature>
<dbReference type="Gene3D" id="1.10.10.10">
    <property type="entry name" value="Winged helix-like DNA-binding domain superfamily/Winged helix DNA-binding domain"/>
    <property type="match status" value="1"/>
</dbReference>
<gene>
    <name evidence="7" type="ORF">LY71_102172</name>
</gene>
<keyword evidence="5" id="KW-0804">Transcription</keyword>
<reference evidence="7 8" key="1">
    <citation type="submission" date="2018-03" db="EMBL/GenBank/DDBJ databases">
        <title>Genomic Encyclopedia of Archaeal and Bacterial Type Strains, Phase II (KMG-II): from individual species to whole genera.</title>
        <authorList>
            <person name="Goeker M."/>
        </authorList>
    </citation>
    <scope>NUCLEOTIDE SEQUENCE [LARGE SCALE GENOMIC DNA]</scope>
    <source>
        <strain evidence="7 8">DSM 45416</strain>
    </source>
</reference>
<organism evidence="7 8">
    <name type="scientific">Geodermatophilus tzadiensis</name>
    <dbReference type="NCBI Taxonomy" id="1137988"/>
    <lineage>
        <taxon>Bacteria</taxon>
        <taxon>Bacillati</taxon>
        <taxon>Actinomycetota</taxon>
        <taxon>Actinomycetes</taxon>
        <taxon>Geodermatophilales</taxon>
        <taxon>Geodermatophilaceae</taxon>
        <taxon>Geodermatophilus</taxon>
    </lineage>
</organism>
<dbReference type="AlphaFoldDB" id="A0A2T0TZM6"/>
<dbReference type="InterPro" id="IPR039425">
    <property type="entry name" value="RNA_pol_sigma-70-like"/>
</dbReference>
<dbReference type="OrthoDB" id="265863at2"/>
<keyword evidence="2" id="KW-0805">Transcription regulation</keyword>
<dbReference type="InterPro" id="IPR007627">
    <property type="entry name" value="RNA_pol_sigma70_r2"/>
</dbReference>
<sequence length="214" mass="23368">MTVLDTPLDAPARDDAGADLTALVAAARRGEPRAWECLVQRFTPLVRAVTVRFRLGEHDAEDVAQVVWLRLVEHLDRIREPLALPGWIATTARCESLRVARAGERTLPVDPLDDATRAFTGQDPEVDAVLLQAEQVEAVREGLAGLSPTQRDLLLLLVADPPLSYREISARLGMPVGSIGPTRARTLARLEATPAVSRYLATDRREAVRRACAA</sequence>
<keyword evidence="3" id="KW-0731">Sigma factor</keyword>
<dbReference type="EMBL" id="PVTG01000002">
    <property type="protein sequence ID" value="PRY51109.1"/>
    <property type="molecule type" value="Genomic_DNA"/>
</dbReference>
<dbReference type="GO" id="GO:0016987">
    <property type="term" value="F:sigma factor activity"/>
    <property type="evidence" value="ECO:0007669"/>
    <property type="project" value="UniProtKB-KW"/>
</dbReference>
<accession>A0A2T0TZM6</accession>
<dbReference type="Pfam" id="PF04542">
    <property type="entry name" value="Sigma70_r2"/>
    <property type="match status" value="1"/>
</dbReference>